<evidence type="ECO:0000313" key="2">
    <source>
        <dbReference type="EMBL" id="ETW92309.1"/>
    </source>
</evidence>
<organism evidence="2 3">
    <name type="scientific">Entotheonella factor</name>
    <dbReference type="NCBI Taxonomy" id="1429438"/>
    <lineage>
        <taxon>Bacteria</taxon>
        <taxon>Pseudomonadati</taxon>
        <taxon>Nitrospinota/Tectimicrobiota group</taxon>
        <taxon>Candidatus Tectimicrobiota</taxon>
        <taxon>Candidatus Entotheonellia</taxon>
        <taxon>Candidatus Entotheonellales</taxon>
        <taxon>Candidatus Entotheonellaceae</taxon>
        <taxon>Candidatus Entotheonella</taxon>
    </lineage>
</organism>
<dbReference type="HOGENOM" id="CLU_017452_5_1_7"/>
<dbReference type="AlphaFoldDB" id="W4L350"/>
<dbReference type="Proteomes" id="UP000019141">
    <property type="component" value="Unassembled WGS sequence"/>
</dbReference>
<gene>
    <name evidence="2" type="ORF">ETSY1_44225</name>
</gene>
<name>W4L350_ENTF1</name>
<sequence>MAGHIQVEILLVENTHTDGMTNRPIPVLVVSGFLGSGKTTLVRHLLGEAQLAGERIAVISNEFGALGIDQALLGANEDAYVELEGGCVCCQLSDELRDTLQMLRERVDPHRIIVETSGVALPSDTQLQFWREPVCTWVEDDVAVIVVNAEQLLEGRDLHGTFEDQVTSADLLLLNKIDLVPGESLDRLEGILCEMAPEVPILRGVHGQVAPDVLFPPRSRSLAGKAPPGGRCV</sequence>
<comment type="caution">
    <text evidence="2">The sequence shown here is derived from an EMBL/GenBank/DDBJ whole genome shotgun (WGS) entry which is preliminary data.</text>
</comment>
<dbReference type="PANTHER" id="PTHR13748:SF62">
    <property type="entry name" value="COBW DOMAIN-CONTAINING PROTEIN"/>
    <property type="match status" value="1"/>
</dbReference>
<dbReference type="InterPro" id="IPR003495">
    <property type="entry name" value="CobW/HypB/UreG_nucleotide-bd"/>
</dbReference>
<dbReference type="Gene3D" id="3.40.50.300">
    <property type="entry name" value="P-loop containing nucleotide triphosphate hydrolases"/>
    <property type="match status" value="1"/>
</dbReference>
<feature type="domain" description="CobW/HypB/UreG nucleotide-binding" evidence="1">
    <location>
        <begin position="26"/>
        <end position="202"/>
    </location>
</feature>
<reference evidence="2 3" key="1">
    <citation type="journal article" date="2014" name="Nature">
        <title>An environmental bacterial taxon with a large and distinct metabolic repertoire.</title>
        <authorList>
            <person name="Wilson M.C."/>
            <person name="Mori T."/>
            <person name="Ruckert C."/>
            <person name="Uria A.R."/>
            <person name="Helf M.J."/>
            <person name="Takada K."/>
            <person name="Gernert C."/>
            <person name="Steffens U.A."/>
            <person name="Heycke N."/>
            <person name="Schmitt S."/>
            <person name="Rinke C."/>
            <person name="Helfrich E.J."/>
            <person name="Brachmann A.O."/>
            <person name="Gurgui C."/>
            <person name="Wakimoto T."/>
            <person name="Kracht M."/>
            <person name="Crusemann M."/>
            <person name="Hentschel U."/>
            <person name="Abe I."/>
            <person name="Matsunaga S."/>
            <person name="Kalinowski J."/>
            <person name="Takeyama H."/>
            <person name="Piel J."/>
        </authorList>
    </citation>
    <scope>NUCLEOTIDE SEQUENCE [LARGE SCALE GENOMIC DNA]</scope>
    <source>
        <strain evidence="3">TSY1</strain>
    </source>
</reference>
<protein>
    <recommendedName>
        <fullName evidence="1">CobW/HypB/UreG nucleotide-binding domain-containing protein</fullName>
    </recommendedName>
</protein>
<keyword evidence="3" id="KW-1185">Reference proteome</keyword>
<proteinExistence type="predicted"/>
<dbReference type="InterPro" id="IPR027417">
    <property type="entry name" value="P-loop_NTPase"/>
</dbReference>
<dbReference type="CDD" id="cd03112">
    <property type="entry name" value="CobW-like"/>
    <property type="match status" value="1"/>
</dbReference>
<dbReference type="EMBL" id="AZHW01001541">
    <property type="protein sequence ID" value="ETW92309.1"/>
    <property type="molecule type" value="Genomic_DNA"/>
</dbReference>
<dbReference type="SUPFAM" id="SSF52540">
    <property type="entry name" value="P-loop containing nucleoside triphosphate hydrolases"/>
    <property type="match status" value="1"/>
</dbReference>
<dbReference type="InterPro" id="IPR051316">
    <property type="entry name" value="Zinc-reg_GTPase_activator"/>
</dbReference>
<dbReference type="GO" id="GO:0005737">
    <property type="term" value="C:cytoplasm"/>
    <property type="evidence" value="ECO:0007669"/>
    <property type="project" value="TreeGrafter"/>
</dbReference>
<accession>W4L350</accession>
<dbReference type="PANTHER" id="PTHR13748">
    <property type="entry name" value="COBW-RELATED"/>
    <property type="match status" value="1"/>
</dbReference>
<evidence type="ECO:0000313" key="3">
    <source>
        <dbReference type="Proteomes" id="UP000019141"/>
    </source>
</evidence>
<dbReference type="Pfam" id="PF02492">
    <property type="entry name" value="cobW"/>
    <property type="match status" value="1"/>
</dbReference>
<evidence type="ECO:0000259" key="1">
    <source>
        <dbReference type="Pfam" id="PF02492"/>
    </source>
</evidence>